<protein>
    <submittedName>
        <fullName evidence="1">Uncharacterized protein</fullName>
    </submittedName>
</protein>
<name>A0A5P1FKQ7_ASPOF</name>
<sequence>MDYQAKKRRKLRKVNSQGIRRTVKVKTKVIYVDDGSLVQKEWVDLQRVEAEALRIGDISLETWGEKAPDALAKLTHHQGNELATEGLSPPEEYLWLYPYRVDEIDSKTWDRLRMLLIGSPKVGLYYEKEPALGNRYQPTRHLDARASVLECQVTQSKAIEQLWLPRNEEILVEVLDVGLHLTFGSYLVHGALVEHEIFSQMEQV</sequence>
<dbReference type="Proteomes" id="UP000243459">
    <property type="component" value="Chromosome 2"/>
</dbReference>
<evidence type="ECO:0000313" key="1">
    <source>
        <dbReference type="EMBL" id="ONK78007.1"/>
    </source>
</evidence>
<proteinExistence type="predicted"/>
<keyword evidence="2" id="KW-1185">Reference proteome</keyword>
<evidence type="ECO:0000313" key="2">
    <source>
        <dbReference type="Proteomes" id="UP000243459"/>
    </source>
</evidence>
<accession>A0A5P1FKQ7</accession>
<dbReference type="EMBL" id="CM007382">
    <property type="protein sequence ID" value="ONK78007.1"/>
    <property type="molecule type" value="Genomic_DNA"/>
</dbReference>
<dbReference type="Gramene" id="ONK78007">
    <property type="protein sequence ID" value="ONK78007"/>
    <property type="gene ID" value="A4U43_C02F13230"/>
</dbReference>
<gene>
    <name evidence="1" type="ORF">A4U43_C02F13230</name>
</gene>
<organism evidence="1 2">
    <name type="scientific">Asparagus officinalis</name>
    <name type="common">Garden asparagus</name>
    <dbReference type="NCBI Taxonomy" id="4686"/>
    <lineage>
        <taxon>Eukaryota</taxon>
        <taxon>Viridiplantae</taxon>
        <taxon>Streptophyta</taxon>
        <taxon>Embryophyta</taxon>
        <taxon>Tracheophyta</taxon>
        <taxon>Spermatophyta</taxon>
        <taxon>Magnoliopsida</taxon>
        <taxon>Liliopsida</taxon>
        <taxon>Asparagales</taxon>
        <taxon>Asparagaceae</taxon>
        <taxon>Asparagoideae</taxon>
        <taxon>Asparagus</taxon>
    </lineage>
</organism>
<reference evidence="2" key="1">
    <citation type="journal article" date="2017" name="Nat. Commun.">
        <title>The asparagus genome sheds light on the origin and evolution of a young Y chromosome.</title>
        <authorList>
            <person name="Harkess A."/>
            <person name="Zhou J."/>
            <person name="Xu C."/>
            <person name="Bowers J.E."/>
            <person name="Van der Hulst R."/>
            <person name="Ayyampalayam S."/>
            <person name="Mercati F."/>
            <person name="Riccardi P."/>
            <person name="McKain M.R."/>
            <person name="Kakrana A."/>
            <person name="Tang H."/>
            <person name="Ray J."/>
            <person name="Groenendijk J."/>
            <person name="Arikit S."/>
            <person name="Mathioni S.M."/>
            <person name="Nakano M."/>
            <person name="Shan H."/>
            <person name="Telgmann-Rauber A."/>
            <person name="Kanno A."/>
            <person name="Yue Z."/>
            <person name="Chen H."/>
            <person name="Li W."/>
            <person name="Chen Y."/>
            <person name="Xu X."/>
            <person name="Zhang Y."/>
            <person name="Luo S."/>
            <person name="Chen H."/>
            <person name="Gao J."/>
            <person name="Mao Z."/>
            <person name="Pires J.C."/>
            <person name="Luo M."/>
            <person name="Kudrna D."/>
            <person name="Wing R.A."/>
            <person name="Meyers B.C."/>
            <person name="Yi K."/>
            <person name="Kong H."/>
            <person name="Lavrijsen P."/>
            <person name="Sunseri F."/>
            <person name="Falavigna A."/>
            <person name="Ye Y."/>
            <person name="Leebens-Mack J.H."/>
            <person name="Chen G."/>
        </authorList>
    </citation>
    <scope>NUCLEOTIDE SEQUENCE [LARGE SCALE GENOMIC DNA]</scope>
    <source>
        <strain evidence="2">cv. DH0086</strain>
    </source>
</reference>
<dbReference type="AlphaFoldDB" id="A0A5P1FKQ7"/>